<protein>
    <submittedName>
        <fullName evidence="1">Uncharacterized protein</fullName>
    </submittedName>
</protein>
<dbReference type="Proteomes" id="UP000001307">
    <property type="component" value="Unassembled WGS sequence"/>
</dbReference>
<dbReference type="OrthoDB" id="10496200at2759"/>
<dbReference type="EMBL" id="FN653022">
    <property type="protein sequence ID" value="CBY07435.1"/>
    <property type="molecule type" value="Genomic_DNA"/>
</dbReference>
<proteinExistence type="predicted"/>
<reference evidence="1" key="1">
    <citation type="journal article" date="2010" name="Science">
        <title>Plasticity of animal genome architecture unmasked by rapid evolution of a pelagic tunicate.</title>
        <authorList>
            <person name="Denoeud F."/>
            <person name="Henriet S."/>
            <person name="Mungpakdee S."/>
            <person name="Aury J.M."/>
            <person name="Da Silva C."/>
            <person name="Brinkmann H."/>
            <person name="Mikhaleva J."/>
            <person name="Olsen L.C."/>
            <person name="Jubin C."/>
            <person name="Canestro C."/>
            <person name="Bouquet J.M."/>
            <person name="Danks G."/>
            <person name="Poulain J."/>
            <person name="Campsteijn C."/>
            <person name="Adamski M."/>
            <person name="Cross I."/>
            <person name="Yadetie F."/>
            <person name="Muffato M."/>
            <person name="Louis A."/>
            <person name="Butcher S."/>
            <person name="Tsagkogeorga G."/>
            <person name="Konrad A."/>
            <person name="Singh S."/>
            <person name="Jensen M.F."/>
            <person name="Cong E.H."/>
            <person name="Eikeseth-Otteraa H."/>
            <person name="Noel B."/>
            <person name="Anthouard V."/>
            <person name="Porcel B.M."/>
            <person name="Kachouri-Lafond R."/>
            <person name="Nishino A."/>
            <person name="Ugolini M."/>
            <person name="Chourrout P."/>
            <person name="Nishida H."/>
            <person name="Aasland R."/>
            <person name="Huzurbazar S."/>
            <person name="Westhof E."/>
            <person name="Delsuc F."/>
            <person name="Lehrach H."/>
            <person name="Reinhardt R."/>
            <person name="Weissenbach J."/>
            <person name="Roy S.W."/>
            <person name="Artiguenave F."/>
            <person name="Postlethwait J.H."/>
            <person name="Manak J.R."/>
            <person name="Thompson E.M."/>
            <person name="Jaillon O."/>
            <person name="Du Pasquier L."/>
            <person name="Boudinot P."/>
            <person name="Liberles D.A."/>
            <person name="Volff J.N."/>
            <person name="Philippe H."/>
            <person name="Lenhard B."/>
            <person name="Roest Crollius H."/>
            <person name="Wincker P."/>
            <person name="Chourrout D."/>
        </authorList>
    </citation>
    <scope>NUCLEOTIDE SEQUENCE [LARGE SCALE GENOMIC DNA]</scope>
</reference>
<dbReference type="EMBL" id="FN654290">
    <property type="protein sequence ID" value="CBY31048.1"/>
    <property type="molecule type" value="Genomic_DNA"/>
</dbReference>
<keyword evidence="3" id="KW-1185">Reference proteome</keyword>
<dbReference type="Proteomes" id="UP000011014">
    <property type="component" value="Unassembled WGS sequence"/>
</dbReference>
<gene>
    <name evidence="1" type="ORF">GSOID_T00017115001</name>
    <name evidence="2" type="ORF">GSOID_T00019000001</name>
</gene>
<evidence type="ECO:0000313" key="1">
    <source>
        <dbReference type="EMBL" id="CBY07435.1"/>
    </source>
</evidence>
<dbReference type="AlphaFoldDB" id="E4X2E5"/>
<dbReference type="InParanoid" id="E4X2E5"/>
<evidence type="ECO:0000313" key="2">
    <source>
        <dbReference type="EMBL" id="CBY31048.1"/>
    </source>
</evidence>
<organism evidence="1">
    <name type="scientific">Oikopleura dioica</name>
    <name type="common">Tunicate</name>
    <dbReference type="NCBI Taxonomy" id="34765"/>
    <lineage>
        <taxon>Eukaryota</taxon>
        <taxon>Metazoa</taxon>
        <taxon>Chordata</taxon>
        <taxon>Tunicata</taxon>
        <taxon>Appendicularia</taxon>
        <taxon>Copelata</taxon>
        <taxon>Oikopleuridae</taxon>
        <taxon>Oikopleura</taxon>
    </lineage>
</organism>
<sequence>MSTIEESPKIMKTLRELELENKLKDLETKILTEQKKQMARNAFLGKHNREEYGKIDEALQIAKTDLIQTEASLKVIVFFICRKNEIINEVKIKFE</sequence>
<evidence type="ECO:0000313" key="3">
    <source>
        <dbReference type="Proteomes" id="UP000001307"/>
    </source>
</evidence>
<name>E4X2E5_OIKDI</name>
<accession>E4X2E5</accession>